<evidence type="ECO:0000313" key="4">
    <source>
        <dbReference type="Proteomes" id="UP001500888"/>
    </source>
</evidence>
<dbReference type="InterPro" id="IPR024079">
    <property type="entry name" value="MetalloPept_cat_dom_sf"/>
</dbReference>
<evidence type="ECO:0000313" key="3">
    <source>
        <dbReference type="EMBL" id="GAA3820661.1"/>
    </source>
</evidence>
<comment type="caution">
    <text evidence="3">The sequence shown here is derived from an EMBL/GenBank/DDBJ whole genome shotgun (WGS) entry which is preliminary data.</text>
</comment>
<organism evidence="3 4">
    <name type="scientific">Sphaerisporangium flaviroseum</name>
    <dbReference type="NCBI Taxonomy" id="509199"/>
    <lineage>
        <taxon>Bacteria</taxon>
        <taxon>Bacillati</taxon>
        <taxon>Actinomycetota</taxon>
        <taxon>Actinomycetes</taxon>
        <taxon>Streptosporangiales</taxon>
        <taxon>Streptosporangiaceae</taxon>
        <taxon>Sphaerisporangium</taxon>
    </lineage>
</organism>
<evidence type="ECO:0000256" key="1">
    <source>
        <dbReference type="SAM" id="MobiDB-lite"/>
    </source>
</evidence>
<dbReference type="Proteomes" id="UP001500888">
    <property type="component" value="Unassembled WGS sequence"/>
</dbReference>
<dbReference type="SUPFAM" id="SSF55486">
    <property type="entry name" value="Metalloproteases ('zincins'), catalytic domain"/>
    <property type="match status" value="1"/>
</dbReference>
<evidence type="ECO:0000256" key="2">
    <source>
        <dbReference type="SAM" id="SignalP"/>
    </source>
</evidence>
<dbReference type="Gene3D" id="3.40.390.10">
    <property type="entry name" value="Collagenase (Catalytic Domain)"/>
    <property type="match status" value="1"/>
</dbReference>
<name>A0ABP7IKH8_9ACTN</name>
<proteinExistence type="predicted"/>
<accession>A0ABP7IKH8</accession>
<evidence type="ECO:0008006" key="5">
    <source>
        <dbReference type="Google" id="ProtNLM"/>
    </source>
</evidence>
<feature type="chain" id="PRO_5046534451" description="Peptidase M10 metallopeptidase domain-containing protein" evidence="2">
    <location>
        <begin position="25"/>
        <end position="164"/>
    </location>
</feature>
<protein>
    <recommendedName>
        <fullName evidence="5">Peptidase M10 metallopeptidase domain-containing protein</fullName>
    </recommendedName>
</protein>
<feature type="signal peptide" evidence="2">
    <location>
        <begin position="1"/>
        <end position="24"/>
    </location>
</feature>
<sequence length="164" mass="17787">MPRSLAIAIAAILVAVVGATPAAAHWYGAGMTQPNFTIRPYSYNSSWQGPMDRSLSNWNATPTPAYISKSSGSSSSVVATSYSDTWYGLYSSYGSYFQIKLNSRTISGDASNFSNFVTSVFVHELGHGLSLAHNDLTSIMNHGRNRNTLTTPQAHDNSDVNSYY</sequence>
<keyword evidence="2" id="KW-0732">Signal</keyword>
<dbReference type="RefSeq" id="WP_344943818.1">
    <property type="nucleotide sequence ID" value="NZ_BAAAZR010000012.1"/>
</dbReference>
<dbReference type="EMBL" id="BAAAZR010000012">
    <property type="protein sequence ID" value="GAA3820661.1"/>
    <property type="molecule type" value="Genomic_DNA"/>
</dbReference>
<gene>
    <name evidence="3" type="ORF">GCM10022226_46270</name>
</gene>
<feature type="region of interest" description="Disordered" evidence="1">
    <location>
        <begin position="143"/>
        <end position="164"/>
    </location>
</feature>
<reference evidence="4" key="1">
    <citation type="journal article" date="2019" name="Int. J. Syst. Evol. Microbiol.">
        <title>The Global Catalogue of Microorganisms (GCM) 10K type strain sequencing project: providing services to taxonomists for standard genome sequencing and annotation.</title>
        <authorList>
            <consortium name="The Broad Institute Genomics Platform"/>
            <consortium name="The Broad Institute Genome Sequencing Center for Infectious Disease"/>
            <person name="Wu L."/>
            <person name="Ma J."/>
        </authorList>
    </citation>
    <scope>NUCLEOTIDE SEQUENCE [LARGE SCALE GENOMIC DNA]</scope>
    <source>
        <strain evidence="4">JCM 16908</strain>
    </source>
</reference>
<keyword evidence="4" id="KW-1185">Reference proteome</keyword>